<comment type="caution">
    <text evidence="2">The sequence shown here is derived from an EMBL/GenBank/DDBJ whole genome shotgun (WGS) entry which is preliminary data.</text>
</comment>
<proteinExistence type="predicted"/>
<evidence type="ECO:0000256" key="1">
    <source>
        <dbReference type="SAM" id="MobiDB-lite"/>
    </source>
</evidence>
<accession>A0AAW2WTZ8</accession>
<reference evidence="2" key="2">
    <citation type="journal article" date="2024" name="Plant">
        <title>Genomic evolution and insights into agronomic trait innovations of Sesamum species.</title>
        <authorList>
            <person name="Miao H."/>
            <person name="Wang L."/>
            <person name="Qu L."/>
            <person name="Liu H."/>
            <person name="Sun Y."/>
            <person name="Le M."/>
            <person name="Wang Q."/>
            <person name="Wei S."/>
            <person name="Zheng Y."/>
            <person name="Lin W."/>
            <person name="Duan Y."/>
            <person name="Cao H."/>
            <person name="Xiong S."/>
            <person name="Wang X."/>
            <person name="Wei L."/>
            <person name="Li C."/>
            <person name="Ma Q."/>
            <person name="Ju M."/>
            <person name="Zhao R."/>
            <person name="Li G."/>
            <person name="Mu C."/>
            <person name="Tian Q."/>
            <person name="Mei H."/>
            <person name="Zhang T."/>
            <person name="Gao T."/>
            <person name="Zhang H."/>
        </authorList>
    </citation>
    <scope>NUCLEOTIDE SEQUENCE</scope>
    <source>
        <strain evidence="2">KEN1</strain>
    </source>
</reference>
<gene>
    <name evidence="2" type="ORF">Slati_2224500</name>
</gene>
<feature type="region of interest" description="Disordered" evidence="1">
    <location>
        <begin position="1"/>
        <end position="53"/>
    </location>
</feature>
<sequence>MENPNHPANKQKAIETSGNSQALQVVTGMPPAPTLAGSAPTTSPQVPPLPAPF</sequence>
<evidence type="ECO:0000313" key="2">
    <source>
        <dbReference type="EMBL" id="KAL0445018.1"/>
    </source>
</evidence>
<organism evidence="2">
    <name type="scientific">Sesamum latifolium</name>
    <dbReference type="NCBI Taxonomy" id="2727402"/>
    <lineage>
        <taxon>Eukaryota</taxon>
        <taxon>Viridiplantae</taxon>
        <taxon>Streptophyta</taxon>
        <taxon>Embryophyta</taxon>
        <taxon>Tracheophyta</taxon>
        <taxon>Spermatophyta</taxon>
        <taxon>Magnoliopsida</taxon>
        <taxon>eudicotyledons</taxon>
        <taxon>Gunneridae</taxon>
        <taxon>Pentapetalae</taxon>
        <taxon>asterids</taxon>
        <taxon>lamiids</taxon>
        <taxon>Lamiales</taxon>
        <taxon>Pedaliaceae</taxon>
        <taxon>Sesamum</taxon>
    </lineage>
</organism>
<feature type="compositionally biased region" description="Polar residues" evidence="1">
    <location>
        <begin position="14"/>
        <end position="24"/>
    </location>
</feature>
<protein>
    <submittedName>
        <fullName evidence="2">Uncharacterized protein</fullName>
    </submittedName>
</protein>
<dbReference type="AlphaFoldDB" id="A0AAW2WTZ8"/>
<reference evidence="2" key="1">
    <citation type="submission" date="2020-06" db="EMBL/GenBank/DDBJ databases">
        <authorList>
            <person name="Li T."/>
            <person name="Hu X."/>
            <person name="Zhang T."/>
            <person name="Song X."/>
            <person name="Zhang H."/>
            <person name="Dai N."/>
            <person name="Sheng W."/>
            <person name="Hou X."/>
            <person name="Wei L."/>
        </authorList>
    </citation>
    <scope>NUCLEOTIDE SEQUENCE</scope>
    <source>
        <strain evidence="2">KEN1</strain>
        <tissue evidence="2">Leaf</tissue>
    </source>
</reference>
<name>A0AAW2WTZ8_9LAMI</name>
<dbReference type="EMBL" id="JACGWN010000007">
    <property type="protein sequence ID" value="KAL0445018.1"/>
    <property type="molecule type" value="Genomic_DNA"/>
</dbReference>